<evidence type="ECO:0000313" key="1">
    <source>
        <dbReference type="EMBL" id="TDD41343.1"/>
    </source>
</evidence>
<dbReference type="OrthoDB" id="4469055at2"/>
<proteinExistence type="predicted"/>
<reference evidence="1 2" key="1">
    <citation type="submission" date="2019-03" db="EMBL/GenBank/DDBJ databases">
        <title>Draft genome sequences of novel Actinobacteria.</title>
        <authorList>
            <person name="Sahin N."/>
            <person name="Ay H."/>
            <person name="Saygin H."/>
        </authorList>
    </citation>
    <scope>NUCLEOTIDE SEQUENCE [LARGE SCALE GENOMIC DNA]</scope>
    <source>
        <strain evidence="1 2">7K502</strain>
    </source>
</reference>
<dbReference type="Gene3D" id="3.40.710.10">
    <property type="entry name" value="DD-peptidase/beta-lactamase superfamily"/>
    <property type="match status" value="1"/>
</dbReference>
<dbReference type="InterPro" id="IPR012338">
    <property type="entry name" value="Beta-lactam/transpept-like"/>
</dbReference>
<protein>
    <submittedName>
        <fullName evidence="1">Uncharacterized protein</fullName>
    </submittedName>
</protein>
<dbReference type="EMBL" id="SMKW01000059">
    <property type="protein sequence ID" value="TDD41343.1"/>
    <property type="molecule type" value="Genomic_DNA"/>
</dbReference>
<sequence length="75" mass="8378">MLSFDAGHPVKVCCRVLGVSSPGYYHPVTTSTQFRVMSMTKMICTAAALRRRALRRRDRGRTCVRCTGPSPVGYR</sequence>
<accession>A0A4R4YAA0</accession>
<dbReference type="SUPFAM" id="SSF56601">
    <property type="entry name" value="beta-lactamase/transpeptidase-like"/>
    <property type="match status" value="1"/>
</dbReference>
<keyword evidence="2" id="KW-1185">Reference proteome</keyword>
<dbReference type="Proteomes" id="UP000294947">
    <property type="component" value="Unassembled WGS sequence"/>
</dbReference>
<comment type="caution">
    <text evidence="1">The sequence shown here is derived from an EMBL/GenBank/DDBJ whole genome shotgun (WGS) entry which is preliminary data.</text>
</comment>
<gene>
    <name evidence="1" type="ORF">E1288_32695</name>
</gene>
<organism evidence="1 2">
    <name type="scientific">Saccharopolyspora elongata</name>
    <dbReference type="NCBI Taxonomy" id="2530387"/>
    <lineage>
        <taxon>Bacteria</taxon>
        <taxon>Bacillati</taxon>
        <taxon>Actinomycetota</taxon>
        <taxon>Actinomycetes</taxon>
        <taxon>Pseudonocardiales</taxon>
        <taxon>Pseudonocardiaceae</taxon>
        <taxon>Saccharopolyspora</taxon>
    </lineage>
</organism>
<dbReference type="AlphaFoldDB" id="A0A4R4YAA0"/>
<name>A0A4R4YAA0_9PSEU</name>
<evidence type="ECO:0000313" key="2">
    <source>
        <dbReference type="Proteomes" id="UP000294947"/>
    </source>
</evidence>